<dbReference type="RefSeq" id="WP_123631644.1">
    <property type="nucleotide sequence ID" value="NZ_AYKH01000030.1"/>
</dbReference>
<comment type="caution">
    <text evidence="1">The sequence shown here is derived from an EMBL/GenBank/DDBJ whole genome shotgun (WGS) entry which is preliminary data.</text>
</comment>
<keyword evidence="2" id="KW-1185">Reference proteome</keyword>
<sequence>MSFARDVDRFVKKTEKRIEHAHKSAATKLITDVIDDTPQDTGFAAANWRSGVGNAPDGPVDRTSAAEAKAEALAAIAAWPMGTRLEFANAAPYILSLEFGSSNHRPAGMVRRNVKQFSRNVKRAAKRGA</sequence>
<reference evidence="1 2" key="1">
    <citation type="submission" date="2013-10" db="EMBL/GenBank/DDBJ databases">
        <title>Salinisphaera orenii MK-B5 Genome Sequencing.</title>
        <authorList>
            <person name="Lai Q."/>
            <person name="Li C."/>
            <person name="Shao Z."/>
        </authorList>
    </citation>
    <scope>NUCLEOTIDE SEQUENCE [LARGE SCALE GENOMIC DNA]</scope>
    <source>
        <strain evidence="1 2">MK-B5</strain>
    </source>
</reference>
<organism evidence="1 2">
    <name type="scientific">Salinisphaera orenii MK-B5</name>
    <dbReference type="NCBI Taxonomy" id="856730"/>
    <lineage>
        <taxon>Bacteria</taxon>
        <taxon>Pseudomonadati</taxon>
        <taxon>Pseudomonadota</taxon>
        <taxon>Gammaproteobacteria</taxon>
        <taxon>Salinisphaerales</taxon>
        <taxon>Salinisphaeraceae</taxon>
        <taxon>Salinisphaera</taxon>
    </lineage>
</organism>
<gene>
    <name evidence="1" type="ORF">SAOR_11985</name>
</gene>
<name>A0A423PJ11_9GAMM</name>
<evidence type="ECO:0000313" key="1">
    <source>
        <dbReference type="EMBL" id="ROO25579.1"/>
    </source>
</evidence>
<evidence type="ECO:0000313" key="2">
    <source>
        <dbReference type="Proteomes" id="UP000283993"/>
    </source>
</evidence>
<dbReference type="Proteomes" id="UP000283993">
    <property type="component" value="Unassembled WGS sequence"/>
</dbReference>
<dbReference type="EMBL" id="AYKH01000030">
    <property type="protein sequence ID" value="ROO25579.1"/>
    <property type="molecule type" value="Genomic_DNA"/>
</dbReference>
<accession>A0A423PJ11</accession>
<proteinExistence type="predicted"/>
<dbReference type="AlphaFoldDB" id="A0A423PJ11"/>
<evidence type="ECO:0008006" key="3">
    <source>
        <dbReference type="Google" id="ProtNLM"/>
    </source>
</evidence>
<protein>
    <recommendedName>
        <fullName evidence="3">HK97 gp10 family phage protein</fullName>
    </recommendedName>
</protein>